<evidence type="ECO:0000256" key="8">
    <source>
        <dbReference type="SAM" id="Phobius"/>
    </source>
</evidence>
<evidence type="ECO:0000256" key="3">
    <source>
        <dbReference type="ARBA" id="ARBA00012438"/>
    </source>
</evidence>
<dbReference type="PROSITE" id="PS50109">
    <property type="entry name" value="HIS_KIN"/>
    <property type="match status" value="1"/>
</dbReference>
<evidence type="ECO:0000256" key="1">
    <source>
        <dbReference type="ARBA" id="ARBA00000085"/>
    </source>
</evidence>
<reference evidence="10 11" key="1">
    <citation type="submission" date="2019-12" db="EMBL/GenBank/DDBJ databases">
        <title>Comparative genomics gives insights into the taxonomy of the Azoarcus-Aromatoleum group and reveals separate origins of nif in the plant-associated Azoarcus and non-plant-associated Aromatoleum sub-groups.</title>
        <authorList>
            <person name="Lafos M."/>
            <person name="Maluk M."/>
            <person name="Batista M."/>
            <person name="Junghare M."/>
            <person name="Carmona M."/>
            <person name="Faoro H."/>
            <person name="Cruz L.M."/>
            <person name="Battistoni F."/>
            <person name="De Souza E."/>
            <person name="Pedrosa F."/>
            <person name="Chen W.-M."/>
            <person name="Poole P.S."/>
            <person name="Dixon R.A."/>
            <person name="James E.K."/>
        </authorList>
    </citation>
    <scope>NUCLEOTIDE SEQUENCE [LARGE SCALE GENOMIC DNA]</scope>
    <source>
        <strain evidence="10 11">PbN1</strain>
    </source>
</reference>
<proteinExistence type="predicted"/>
<dbReference type="InterPro" id="IPR005467">
    <property type="entry name" value="His_kinase_dom"/>
</dbReference>
<sequence length="586" mass="64497">MNPGPHPKEPRRVRAAFIGPFAIMLAFIVGVFATAIFFVENRIRDQDLAERSASVAKLFAQKLDKDTNLMRAVLQAVMSNEAVERAFVKGDRKGLARQGGALFETLRTEHRITHLYFTGADLVNLYRLHSPGEFGDQINRMTMVRAREQEKTVRGLELGPLGTLTLRLVAPWRRDAKVLGYLEIGEEIEHLLDEIGDSLSVGLAVLVEKRFLLPEQWQRGMSLMERHGDWNRFDTHVALAQTTARLPAALDDRTFGKLLAGDTVGLQEQARKLHVALLPLDDAGGRHIGELVVIRDITALESMFRWSTVTVIGLSLLAAASVLGAFGVALARVERDYLRQHDLEHQLLRLNTEQHRILQLEKLSALGTMVGGIAHQLNNPLVGVVNMAELAQREAENPPRTRALLDDIRRAGKDCHAFLRRMLAFSKGSSFERMPTPMGPLIDETVLLFRQAETRHLPVEVRLPAAPVVLDVDPILIRHALFNLLLNAAQATPGDDAIVIVLEPAANPDNGAPGWCLSVTDHGTGIAAAAMDKLFVPFFTTRSDGTGLGLPVVQHVALLHDGRVDAANQPGGGARFALWLPHDATD</sequence>
<feature type="transmembrane region" description="Helical" evidence="8">
    <location>
        <begin position="15"/>
        <end position="39"/>
    </location>
</feature>
<keyword evidence="10" id="KW-0418">Kinase</keyword>
<dbReference type="PANTHER" id="PTHR43065">
    <property type="entry name" value="SENSOR HISTIDINE KINASE"/>
    <property type="match status" value="1"/>
</dbReference>
<dbReference type="GO" id="GO:0016301">
    <property type="term" value="F:kinase activity"/>
    <property type="evidence" value="ECO:0007669"/>
    <property type="project" value="UniProtKB-KW"/>
</dbReference>
<evidence type="ECO:0000256" key="5">
    <source>
        <dbReference type="ARBA" id="ARBA00022553"/>
    </source>
</evidence>
<dbReference type="Pfam" id="PF02518">
    <property type="entry name" value="HATPase_c"/>
    <property type="match status" value="1"/>
</dbReference>
<feature type="transmembrane region" description="Helical" evidence="8">
    <location>
        <begin position="309"/>
        <end position="331"/>
    </location>
</feature>
<dbReference type="Gene3D" id="1.10.287.130">
    <property type="match status" value="1"/>
</dbReference>
<dbReference type="Pfam" id="PF00512">
    <property type="entry name" value="HisKA"/>
    <property type="match status" value="1"/>
</dbReference>
<feature type="domain" description="Histidine kinase" evidence="9">
    <location>
        <begin position="372"/>
        <end position="584"/>
    </location>
</feature>
<dbReference type="CDD" id="cd00082">
    <property type="entry name" value="HisKA"/>
    <property type="match status" value="1"/>
</dbReference>
<name>A0ABX1NYH5_9RHOO</name>
<dbReference type="InterPro" id="IPR003594">
    <property type="entry name" value="HATPase_dom"/>
</dbReference>
<keyword evidence="8" id="KW-0472">Membrane</keyword>
<dbReference type="PANTHER" id="PTHR43065:SF42">
    <property type="entry name" value="TWO-COMPONENT SENSOR PPRA"/>
    <property type="match status" value="1"/>
</dbReference>
<keyword evidence="6 8" id="KW-0812">Transmembrane</keyword>
<dbReference type="Gene3D" id="3.30.450.20">
    <property type="entry name" value="PAS domain"/>
    <property type="match status" value="1"/>
</dbReference>
<comment type="caution">
    <text evidence="10">The sequence shown here is derived from an EMBL/GenBank/DDBJ whole genome shotgun (WGS) entry which is preliminary data.</text>
</comment>
<evidence type="ECO:0000313" key="11">
    <source>
        <dbReference type="Proteomes" id="UP000633943"/>
    </source>
</evidence>
<evidence type="ECO:0000256" key="6">
    <source>
        <dbReference type="ARBA" id="ARBA00022692"/>
    </source>
</evidence>
<keyword evidence="7 8" id="KW-1133">Transmembrane helix</keyword>
<dbReference type="SUPFAM" id="SSF103190">
    <property type="entry name" value="Sensory domain-like"/>
    <property type="match status" value="1"/>
</dbReference>
<keyword evidence="10" id="KW-0808">Transferase</keyword>
<dbReference type="SUPFAM" id="SSF55874">
    <property type="entry name" value="ATPase domain of HSP90 chaperone/DNA topoisomerase II/histidine kinase"/>
    <property type="match status" value="1"/>
</dbReference>
<dbReference type="SMART" id="SM00387">
    <property type="entry name" value="HATPase_c"/>
    <property type="match status" value="1"/>
</dbReference>
<dbReference type="PRINTS" id="PR00344">
    <property type="entry name" value="BCTRLSENSOR"/>
</dbReference>
<dbReference type="InterPro" id="IPR036890">
    <property type="entry name" value="HATPase_C_sf"/>
</dbReference>
<dbReference type="SUPFAM" id="SSF47384">
    <property type="entry name" value="Homodimeric domain of signal transducing histidine kinase"/>
    <property type="match status" value="1"/>
</dbReference>
<dbReference type="EC" id="2.7.13.3" evidence="3"/>
<organism evidence="10 11">
    <name type="scientific">Aromatoleum bremense</name>
    <dbReference type="NCBI Taxonomy" id="76115"/>
    <lineage>
        <taxon>Bacteria</taxon>
        <taxon>Pseudomonadati</taxon>
        <taxon>Pseudomonadota</taxon>
        <taxon>Betaproteobacteria</taxon>
        <taxon>Rhodocyclales</taxon>
        <taxon>Rhodocyclaceae</taxon>
        <taxon>Aromatoleum</taxon>
    </lineage>
</organism>
<keyword evidence="4" id="KW-1003">Cell membrane</keyword>
<accession>A0ABX1NYH5</accession>
<keyword evidence="5" id="KW-0597">Phosphoprotein</keyword>
<evidence type="ECO:0000313" key="10">
    <source>
        <dbReference type="EMBL" id="NMG16717.1"/>
    </source>
</evidence>
<dbReference type="SMART" id="SM00388">
    <property type="entry name" value="HisKA"/>
    <property type="match status" value="1"/>
</dbReference>
<gene>
    <name evidence="10" type="ORF">GPA24_14465</name>
</gene>
<dbReference type="InterPro" id="IPR029151">
    <property type="entry name" value="Sensor-like_sf"/>
</dbReference>
<comment type="subcellular location">
    <subcellularLocation>
        <location evidence="2">Cell membrane</location>
        <topology evidence="2">Multi-pass membrane protein</topology>
    </subcellularLocation>
</comment>
<dbReference type="InterPro" id="IPR036097">
    <property type="entry name" value="HisK_dim/P_sf"/>
</dbReference>
<evidence type="ECO:0000259" key="9">
    <source>
        <dbReference type="PROSITE" id="PS50109"/>
    </source>
</evidence>
<dbReference type="InterPro" id="IPR029150">
    <property type="entry name" value="dCache_3"/>
</dbReference>
<dbReference type="EMBL" id="WTVP01000044">
    <property type="protein sequence ID" value="NMG16717.1"/>
    <property type="molecule type" value="Genomic_DNA"/>
</dbReference>
<evidence type="ECO:0000256" key="7">
    <source>
        <dbReference type="ARBA" id="ARBA00022989"/>
    </source>
</evidence>
<dbReference type="Gene3D" id="3.30.565.10">
    <property type="entry name" value="Histidine kinase-like ATPase, C-terminal domain"/>
    <property type="match status" value="1"/>
</dbReference>
<dbReference type="Proteomes" id="UP000633943">
    <property type="component" value="Unassembled WGS sequence"/>
</dbReference>
<keyword evidence="11" id="KW-1185">Reference proteome</keyword>
<dbReference type="InterPro" id="IPR004358">
    <property type="entry name" value="Sig_transdc_His_kin-like_C"/>
</dbReference>
<dbReference type="InterPro" id="IPR003661">
    <property type="entry name" value="HisK_dim/P_dom"/>
</dbReference>
<protein>
    <recommendedName>
        <fullName evidence="3">histidine kinase</fullName>
        <ecNumber evidence="3">2.7.13.3</ecNumber>
    </recommendedName>
</protein>
<evidence type="ECO:0000256" key="2">
    <source>
        <dbReference type="ARBA" id="ARBA00004651"/>
    </source>
</evidence>
<dbReference type="Pfam" id="PF14827">
    <property type="entry name" value="dCache_3"/>
    <property type="match status" value="1"/>
</dbReference>
<comment type="catalytic activity">
    <reaction evidence="1">
        <text>ATP + protein L-histidine = ADP + protein N-phospho-L-histidine.</text>
        <dbReference type="EC" id="2.7.13.3"/>
    </reaction>
</comment>
<evidence type="ECO:0000256" key="4">
    <source>
        <dbReference type="ARBA" id="ARBA00022475"/>
    </source>
</evidence>